<evidence type="ECO:0000256" key="2">
    <source>
        <dbReference type="SAM" id="SignalP"/>
    </source>
</evidence>
<keyword evidence="1" id="KW-0472">Membrane</keyword>
<accession>A0A4R1RQP1</accession>
<name>A0A4R1RQP1_9FLAO</name>
<dbReference type="Pfam" id="PF12770">
    <property type="entry name" value="CHAT"/>
    <property type="match status" value="1"/>
</dbReference>
<dbReference type="InterPro" id="IPR024983">
    <property type="entry name" value="CHAT_dom"/>
</dbReference>
<dbReference type="SMART" id="SM00028">
    <property type="entry name" value="TPR"/>
    <property type="match status" value="4"/>
</dbReference>
<feature type="signal peptide" evidence="2">
    <location>
        <begin position="1"/>
        <end position="22"/>
    </location>
</feature>
<evidence type="ECO:0000256" key="1">
    <source>
        <dbReference type="SAM" id="Phobius"/>
    </source>
</evidence>
<dbReference type="InterPro" id="IPR019734">
    <property type="entry name" value="TPR_rpt"/>
</dbReference>
<keyword evidence="1" id="KW-1133">Transmembrane helix</keyword>
<proteinExistence type="predicted"/>
<comment type="caution">
    <text evidence="4">The sequence shown here is derived from an EMBL/GenBank/DDBJ whole genome shotgun (WGS) entry which is preliminary data.</text>
</comment>
<dbReference type="EMBL" id="SLUP01000001">
    <property type="protein sequence ID" value="TCL68728.1"/>
    <property type="molecule type" value="Genomic_DNA"/>
</dbReference>
<feature type="chain" id="PRO_5020950122" evidence="2">
    <location>
        <begin position="23"/>
        <end position="951"/>
    </location>
</feature>
<reference evidence="4 5" key="1">
    <citation type="submission" date="2019-03" db="EMBL/GenBank/DDBJ databases">
        <title>Genomic Encyclopedia of Type Strains, Phase IV (KMG-IV): sequencing the most valuable type-strain genomes for metagenomic binning, comparative biology and taxonomic classification.</title>
        <authorList>
            <person name="Goeker M."/>
        </authorList>
    </citation>
    <scope>NUCLEOTIDE SEQUENCE [LARGE SCALE GENOMIC DNA]</scope>
    <source>
        <strain evidence="4 5">DSM 18792</strain>
    </source>
</reference>
<feature type="transmembrane region" description="Helical" evidence="1">
    <location>
        <begin position="925"/>
        <end position="943"/>
    </location>
</feature>
<keyword evidence="1" id="KW-0812">Transmembrane</keyword>
<dbReference type="SUPFAM" id="SSF48452">
    <property type="entry name" value="TPR-like"/>
    <property type="match status" value="2"/>
</dbReference>
<dbReference type="AlphaFoldDB" id="A0A4R1RQP1"/>
<gene>
    <name evidence="4" type="ORF">EV196_101147</name>
</gene>
<keyword evidence="5" id="KW-1185">Reference proteome</keyword>
<sequence length="951" mass="110453">MKYLVMLLICIVSCFPCVNAQSAEVEQMYGKAIHYHYTNKDSAYYYYKNTISLADKKNELEYVLSAYLYLMNANGYYYDLKNYQKNLKKEDSLLRHDARFKSLTNINYYKDYLLFDKGNYHYKIKDYTTSKTHFQELFTKLNKIPENKRTRNDLSTLSSLYSFLGVIYKHTGKYELAEYNLKKEMEFVTISKDSIEEWESSIMNSKKLLSQVYEDKKDFKAANLLLTEALSFYKSKIKDPSYKNRILSTYLLLAKNYIQQNEFQLAIETLNESARFYSEDNPFSREVDLIYGDAYLGLKNYSKAVDYYRDGLSKIKKYREYQKHQDIAIGYAKLGNVFIKQQKISEGLEHYQMALIQLEKKFDDLNYNSNPNPEKALSKKVLVTILREKQNALFEAYTITKNIEYLKKANKTSKAIIKTLDVLRPEFESKLDKEFLVNETYPSIQTMVRISYELYKKSNDSRYIDDAFYFMEKSKSIALLEAHRNAEATKYGNIPNQIISEEQIYRAKIAHLDEEIFNSNLKEKSVFVDSLFATKKKYYEYIAKIEQDFPKYYGLKYKSSVISAAELKGELKANQSVFSYLVTEDAIYLTVLAKNKDAFYKFKFNETLKNTISDFYRQLSKPNIDDRTAYSKNSHLIYNAILKPALQNSKTTDIVILADDVLNYIPFDVLQTDVNNQQSYLLSKYSISYASSATLLQEQNKTKVKGRNKLMVFAPHFNETISEKKGNAERFDMSPLVYNGEEAKNISAYFKGSIYDGKRASIANFKNDLSGFNLIHFATHASANDEFPDYSYLAFEDIDESSNLLYVKDLYNYQIDADMVTLSACQTGFGKLQKGEGMLSLARGFNYAGVPSIVTTLWKINDRSTSEIMKSFYKNLSDGLSKKEALRQAKLSYLNANDDALLRHPYYWSGIVITGNTMPLNNTSYVLWVILALGGLLFLWLVYKKLFKLIK</sequence>
<dbReference type="RefSeq" id="WP_132213879.1">
    <property type="nucleotide sequence ID" value="NZ_OX156936.1"/>
</dbReference>
<dbReference type="OrthoDB" id="9771112at2"/>
<evidence type="ECO:0000313" key="4">
    <source>
        <dbReference type="EMBL" id="TCL68728.1"/>
    </source>
</evidence>
<keyword evidence="2" id="KW-0732">Signal</keyword>
<feature type="domain" description="CHAT" evidence="3">
    <location>
        <begin position="635"/>
        <end position="916"/>
    </location>
</feature>
<dbReference type="PANTHER" id="PTHR10098">
    <property type="entry name" value="RAPSYN-RELATED"/>
    <property type="match status" value="1"/>
</dbReference>
<dbReference type="Proteomes" id="UP000295455">
    <property type="component" value="Unassembled WGS sequence"/>
</dbReference>
<organism evidence="4 5">
    <name type="scientific">Mariniflexile fucanivorans</name>
    <dbReference type="NCBI Taxonomy" id="264023"/>
    <lineage>
        <taxon>Bacteria</taxon>
        <taxon>Pseudomonadati</taxon>
        <taxon>Bacteroidota</taxon>
        <taxon>Flavobacteriia</taxon>
        <taxon>Flavobacteriales</taxon>
        <taxon>Flavobacteriaceae</taxon>
        <taxon>Mariniflexile</taxon>
    </lineage>
</organism>
<protein>
    <submittedName>
        <fullName evidence="4">CHAT domain-containing protein</fullName>
    </submittedName>
</protein>
<dbReference type="Gene3D" id="1.25.40.10">
    <property type="entry name" value="Tetratricopeptide repeat domain"/>
    <property type="match status" value="2"/>
</dbReference>
<evidence type="ECO:0000259" key="3">
    <source>
        <dbReference type="Pfam" id="PF12770"/>
    </source>
</evidence>
<dbReference type="InterPro" id="IPR011990">
    <property type="entry name" value="TPR-like_helical_dom_sf"/>
</dbReference>
<evidence type="ECO:0000313" key="5">
    <source>
        <dbReference type="Proteomes" id="UP000295455"/>
    </source>
</evidence>